<reference evidence="2" key="1">
    <citation type="submission" date="2022-07" db="EMBL/GenBank/DDBJ databases">
        <title>Fungi with potential for degradation of polypropylene.</title>
        <authorList>
            <person name="Gostincar C."/>
        </authorList>
    </citation>
    <scope>NUCLEOTIDE SEQUENCE</scope>
    <source>
        <strain evidence="2">EXF-13287</strain>
    </source>
</reference>
<sequence>MVNLPSIHELGLLSPGGADMPLSPPYRGRSQTSSPSNNHGYYPPRLYKSKDHTPQTLPPLTYSHHSSSALSTTSPPSCDMSSRATGVIPAQSSTKTARQGAFEEYSSSADRRHDWRRDSSESVASTPSLVGSFTSSCSSTDGTSPALTPTTPPDSESLWDLGGKEYLLSHVPESDMWSKPFLHNPFSSRIPRRNNMYNARSPRLGSQQPPYKVQKKERAKPKNNGQAHCNEKYTTEEDRFLIYFRVDHTMTWQQLETIYNERFTYGSRPYRTDGGLQSQFYRLNKVCPVLTEDKLLVFGPTNAAEKLMNYYNEYDNLTWDCKQRQGKPASLVDRYAEQIVAENWSWISEEDMAEARRLADLRRPHRLAWEAWKEANRIPDKREAVKFQPKEESDD</sequence>
<feature type="compositionally biased region" description="Polar residues" evidence="1">
    <location>
        <begin position="29"/>
        <end position="39"/>
    </location>
</feature>
<protein>
    <submittedName>
        <fullName evidence="2">Uncharacterized protein</fullName>
    </submittedName>
</protein>
<dbReference type="EMBL" id="JANBVN010000079">
    <property type="protein sequence ID" value="KAJ9149591.1"/>
    <property type="molecule type" value="Genomic_DNA"/>
</dbReference>
<evidence type="ECO:0000256" key="1">
    <source>
        <dbReference type="SAM" id="MobiDB-lite"/>
    </source>
</evidence>
<feature type="compositionally biased region" description="Polar residues" evidence="1">
    <location>
        <begin position="121"/>
        <end position="149"/>
    </location>
</feature>
<feature type="region of interest" description="Disordered" evidence="1">
    <location>
        <begin position="11"/>
        <end position="158"/>
    </location>
</feature>
<comment type="caution">
    <text evidence="2">The sequence shown here is derived from an EMBL/GenBank/DDBJ whole genome shotgun (WGS) entry which is preliminary data.</text>
</comment>
<feature type="compositionally biased region" description="Polar residues" evidence="1">
    <location>
        <begin position="79"/>
        <end position="97"/>
    </location>
</feature>
<dbReference type="AlphaFoldDB" id="A0AA38RGY5"/>
<evidence type="ECO:0000313" key="2">
    <source>
        <dbReference type="EMBL" id="KAJ9149591.1"/>
    </source>
</evidence>
<evidence type="ECO:0000313" key="3">
    <source>
        <dbReference type="Proteomes" id="UP001174691"/>
    </source>
</evidence>
<feature type="region of interest" description="Disordered" evidence="1">
    <location>
        <begin position="188"/>
        <end position="228"/>
    </location>
</feature>
<dbReference type="Proteomes" id="UP001174691">
    <property type="component" value="Unassembled WGS sequence"/>
</dbReference>
<proteinExistence type="predicted"/>
<gene>
    <name evidence="2" type="ORF">NKR19_g5655</name>
</gene>
<feature type="compositionally biased region" description="Low complexity" evidence="1">
    <location>
        <begin position="63"/>
        <end position="77"/>
    </location>
</feature>
<keyword evidence="3" id="KW-1185">Reference proteome</keyword>
<organism evidence="2 3">
    <name type="scientific">Coniochaeta hoffmannii</name>
    <dbReference type="NCBI Taxonomy" id="91930"/>
    <lineage>
        <taxon>Eukaryota</taxon>
        <taxon>Fungi</taxon>
        <taxon>Dikarya</taxon>
        <taxon>Ascomycota</taxon>
        <taxon>Pezizomycotina</taxon>
        <taxon>Sordariomycetes</taxon>
        <taxon>Sordariomycetidae</taxon>
        <taxon>Coniochaetales</taxon>
        <taxon>Coniochaetaceae</taxon>
        <taxon>Coniochaeta</taxon>
    </lineage>
</organism>
<feature type="compositionally biased region" description="Basic and acidic residues" evidence="1">
    <location>
        <begin position="109"/>
        <end position="120"/>
    </location>
</feature>
<accession>A0AA38RGY5</accession>
<name>A0AA38RGY5_9PEZI</name>